<keyword evidence="4 5" id="KW-0720">Serine protease</keyword>
<dbReference type="CDD" id="cd07483">
    <property type="entry name" value="Peptidases_S8_Subtilisin_Novo-like"/>
    <property type="match status" value="1"/>
</dbReference>
<dbReference type="InterPro" id="IPR000209">
    <property type="entry name" value="Peptidase_S8/S53_dom"/>
</dbReference>
<dbReference type="PROSITE" id="PS00137">
    <property type="entry name" value="SUBTILASE_HIS"/>
    <property type="match status" value="1"/>
</dbReference>
<evidence type="ECO:0000313" key="8">
    <source>
        <dbReference type="EMBL" id="SZD71454.1"/>
    </source>
</evidence>
<evidence type="ECO:0000256" key="6">
    <source>
        <dbReference type="RuleBase" id="RU003355"/>
    </source>
</evidence>
<dbReference type="GO" id="GO:0004252">
    <property type="term" value="F:serine-type endopeptidase activity"/>
    <property type="evidence" value="ECO:0007669"/>
    <property type="project" value="UniProtKB-UniRule"/>
</dbReference>
<dbReference type="PANTHER" id="PTHR43399:SF4">
    <property type="entry name" value="CELL WALL-ASSOCIATED PROTEASE"/>
    <property type="match status" value="1"/>
</dbReference>
<keyword evidence="2 5" id="KW-0645">Protease</keyword>
<evidence type="ECO:0000256" key="2">
    <source>
        <dbReference type="ARBA" id="ARBA00022670"/>
    </source>
</evidence>
<dbReference type="InterPro" id="IPR023828">
    <property type="entry name" value="Peptidase_S8_Ser-AS"/>
</dbReference>
<dbReference type="InterPro" id="IPR034080">
    <property type="entry name" value="Protease_P7-like_dom"/>
</dbReference>
<evidence type="ECO:0000256" key="5">
    <source>
        <dbReference type="PROSITE-ProRule" id="PRU01240"/>
    </source>
</evidence>
<feature type="active site" description="Charge relay system" evidence="5">
    <location>
        <position position="73"/>
    </location>
</feature>
<dbReference type="EC" id="3.4.21.-" evidence="8"/>
<dbReference type="RefSeq" id="WP_119059006.1">
    <property type="nucleotide sequence ID" value="NZ_UNSC01000001.1"/>
</dbReference>
<dbReference type="PROSITE" id="PS51892">
    <property type="entry name" value="SUBTILASE"/>
    <property type="match status" value="1"/>
</dbReference>
<dbReference type="PRINTS" id="PR00723">
    <property type="entry name" value="SUBTILISIN"/>
</dbReference>
<dbReference type="OrthoDB" id="9798386at2"/>
<evidence type="ECO:0000256" key="3">
    <source>
        <dbReference type="ARBA" id="ARBA00022801"/>
    </source>
</evidence>
<keyword evidence="3 5" id="KW-0378">Hydrolase</keyword>
<reference evidence="8 9" key="1">
    <citation type="submission" date="2018-09" db="EMBL/GenBank/DDBJ databases">
        <authorList>
            <consortium name="Pathogen Informatics"/>
        </authorList>
    </citation>
    <scope>NUCLEOTIDE SEQUENCE [LARGE SCALE GENOMIC DNA]</scope>
    <source>
        <strain evidence="8 9">OH-22767</strain>
    </source>
</reference>
<dbReference type="GO" id="GO:0006508">
    <property type="term" value="P:proteolysis"/>
    <property type="evidence" value="ECO:0007669"/>
    <property type="project" value="UniProtKB-KW"/>
</dbReference>
<organism evidence="8 9">
    <name type="scientific">Candidatus Ornithobacterium hominis</name>
    <dbReference type="NCBI Taxonomy" id="2497989"/>
    <lineage>
        <taxon>Bacteria</taxon>
        <taxon>Pseudomonadati</taxon>
        <taxon>Bacteroidota</taxon>
        <taxon>Flavobacteriia</taxon>
        <taxon>Flavobacteriales</taxon>
        <taxon>Weeksellaceae</taxon>
        <taxon>Ornithobacterium</taxon>
    </lineage>
</organism>
<dbReference type="PROSITE" id="PS00138">
    <property type="entry name" value="SUBTILASE_SER"/>
    <property type="match status" value="1"/>
</dbReference>
<dbReference type="InterPro" id="IPR015500">
    <property type="entry name" value="Peptidase_S8_subtilisin-rel"/>
</dbReference>
<dbReference type="InterPro" id="IPR051048">
    <property type="entry name" value="Peptidase_S8/S53_subtilisin"/>
</dbReference>
<dbReference type="InterPro" id="IPR036852">
    <property type="entry name" value="Peptidase_S8/S53_dom_sf"/>
</dbReference>
<sequence>MRKILFTLSFAASLVYGQIQEVPQPSQEELELRAWYHKSFAKENVYGVATEDAYAYAKEKGLKINPVVVGVIDSGIQGDHEDLAGNMWVNVNEIPNNGIDDDNNGYIDDVHGWNFIGGADGRNVNQDNLELTRLVREGNALFASKDNFTNETNQKKFPEKYATYLKAKAELDENYTQAKMAYEGISIQAEQAGLGYSKFGEEYGMDKEISVKGIKSFKPKSDEAKFIAGRFESTINTYEAPEVFGKTPREILEEFNKGVNEAISYYESQVKYHYNLDFDPRDIVGDDYENLDERIYGNNDIQGPDALHGTHVAGIIGAVRNNNIGMDGIATNAKLMSIRAVPDGDERDKDIANAIRYAVDNGAKIINMSFGKAYSPHPEKVWEAMRYASDNNVLLVHAAGNDNQNIDEIINYPINYYSDGKVVAPTWITVGASTRYNDDIRASFSNFGKKQVDIFAPGLEIYSTVPQNDYKFLQGTSMAAPVVSGVAALVWGYFPELTAQELREVLIKSGNLSNDLLALSTNGVIVDAKKALQIAEMLLADKK</sequence>
<evidence type="ECO:0000256" key="1">
    <source>
        <dbReference type="ARBA" id="ARBA00011073"/>
    </source>
</evidence>
<protein>
    <submittedName>
        <fullName evidence="8">Cell wall-associated protease</fullName>
        <ecNumber evidence="8">3.4.21.-</ecNumber>
    </submittedName>
</protein>
<keyword evidence="9" id="KW-1185">Reference proteome</keyword>
<gene>
    <name evidence="8" type="primary">wprA</name>
    <name evidence="8" type="ORF">SAMEA104719789_00553</name>
</gene>
<evidence type="ECO:0000259" key="7">
    <source>
        <dbReference type="Pfam" id="PF00082"/>
    </source>
</evidence>
<dbReference type="InterPro" id="IPR023827">
    <property type="entry name" value="Peptidase_S8_Asp-AS"/>
</dbReference>
<dbReference type="Proteomes" id="UP000262142">
    <property type="component" value="Unassembled WGS sequence"/>
</dbReference>
<feature type="active site" description="Charge relay system" evidence="5">
    <location>
        <position position="477"/>
    </location>
</feature>
<evidence type="ECO:0000313" key="9">
    <source>
        <dbReference type="Proteomes" id="UP000262142"/>
    </source>
</evidence>
<evidence type="ECO:0000256" key="4">
    <source>
        <dbReference type="ARBA" id="ARBA00022825"/>
    </source>
</evidence>
<dbReference type="AlphaFoldDB" id="A0A383TUZ1"/>
<dbReference type="Gene3D" id="3.40.50.200">
    <property type="entry name" value="Peptidase S8/S53 domain"/>
    <property type="match status" value="2"/>
</dbReference>
<dbReference type="EMBL" id="UNSC01000001">
    <property type="protein sequence ID" value="SZD71454.1"/>
    <property type="molecule type" value="Genomic_DNA"/>
</dbReference>
<accession>A0A383TUZ1</accession>
<comment type="similarity">
    <text evidence="1 5 6">Belongs to the peptidase S8 family.</text>
</comment>
<dbReference type="Pfam" id="PF00082">
    <property type="entry name" value="Peptidase_S8"/>
    <property type="match status" value="1"/>
</dbReference>
<feature type="domain" description="Peptidase S8/S53" evidence="7">
    <location>
        <begin position="67"/>
        <end position="510"/>
    </location>
</feature>
<name>A0A383TUZ1_9FLAO</name>
<dbReference type="PANTHER" id="PTHR43399">
    <property type="entry name" value="SUBTILISIN-RELATED"/>
    <property type="match status" value="1"/>
</dbReference>
<feature type="active site" description="Charge relay system" evidence="5">
    <location>
        <position position="308"/>
    </location>
</feature>
<dbReference type="SUPFAM" id="SSF52743">
    <property type="entry name" value="Subtilisin-like"/>
    <property type="match status" value="1"/>
</dbReference>
<proteinExistence type="inferred from homology"/>
<dbReference type="InterPro" id="IPR022398">
    <property type="entry name" value="Peptidase_S8_His-AS"/>
</dbReference>
<dbReference type="PROSITE" id="PS00136">
    <property type="entry name" value="SUBTILASE_ASP"/>
    <property type="match status" value="1"/>
</dbReference>